<accession>A0ABU9VZ16</accession>
<evidence type="ECO:0008006" key="5">
    <source>
        <dbReference type="Google" id="ProtNLM"/>
    </source>
</evidence>
<evidence type="ECO:0000256" key="1">
    <source>
        <dbReference type="SAM" id="MobiDB-lite"/>
    </source>
</evidence>
<protein>
    <recommendedName>
        <fullName evidence="5">Secreted protein</fullName>
    </recommendedName>
</protein>
<comment type="caution">
    <text evidence="3">The sequence shown here is derived from an EMBL/GenBank/DDBJ whole genome shotgun (WGS) entry which is preliminary data.</text>
</comment>
<keyword evidence="4" id="KW-1185">Reference proteome</keyword>
<gene>
    <name evidence="3" type="ORF">WJX64_00330</name>
</gene>
<evidence type="ECO:0000313" key="3">
    <source>
        <dbReference type="EMBL" id="MEN1944983.1"/>
    </source>
</evidence>
<dbReference type="EMBL" id="JBCLVG010000001">
    <property type="protein sequence ID" value="MEN1944983.1"/>
    <property type="molecule type" value="Genomic_DNA"/>
</dbReference>
<dbReference type="PROSITE" id="PS51257">
    <property type="entry name" value="PROKAR_LIPOPROTEIN"/>
    <property type="match status" value="1"/>
</dbReference>
<sequence>MGKSMGLLAASAASLFAVVTLSGCVDPGTSFAVFDREAVSTDAFPSDLPDYADDELVPASSRFVGEYDGDTLYLAQGKKGEICLLIDPEDSVDWSLGCGGGTSINAGGPRGEYFVRPDSGTPPEGSVRISDNVYAAE</sequence>
<evidence type="ECO:0000256" key="2">
    <source>
        <dbReference type="SAM" id="SignalP"/>
    </source>
</evidence>
<feature type="chain" id="PRO_5046946381" description="Secreted protein" evidence="2">
    <location>
        <begin position="23"/>
        <end position="137"/>
    </location>
</feature>
<organism evidence="3 4">
    <name type="scientific">Leifsonia stereocauli</name>
    <dbReference type="NCBI Taxonomy" id="3134136"/>
    <lineage>
        <taxon>Bacteria</taxon>
        <taxon>Bacillati</taxon>
        <taxon>Actinomycetota</taxon>
        <taxon>Actinomycetes</taxon>
        <taxon>Micrococcales</taxon>
        <taxon>Microbacteriaceae</taxon>
        <taxon>Leifsonia</taxon>
    </lineage>
</organism>
<proteinExistence type="predicted"/>
<name>A0ABU9VZ16_9MICO</name>
<dbReference type="Proteomes" id="UP001425155">
    <property type="component" value="Unassembled WGS sequence"/>
</dbReference>
<feature type="signal peptide" evidence="2">
    <location>
        <begin position="1"/>
        <end position="22"/>
    </location>
</feature>
<feature type="region of interest" description="Disordered" evidence="1">
    <location>
        <begin position="109"/>
        <end position="137"/>
    </location>
</feature>
<evidence type="ECO:0000313" key="4">
    <source>
        <dbReference type="Proteomes" id="UP001425155"/>
    </source>
</evidence>
<keyword evidence="2" id="KW-0732">Signal</keyword>
<reference evidence="3 4" key="1">
    <citation type="submission" date="2024-03" db="EMBL/GenBank/DDBJ databases">
        <title>YIM 134122 draft genome.</title>
        <authorList>
            <person name="Zuo S."/>
            <person name="Xiong L."/>
        </authorList>
    </citation>
    <scope>NUCLEOTIDE SEQUENCE [LARGE SCALE GENOMIC DNA]</scope>
    <source>
        <strain evidence="3 4">YIM 134122</strain>
    </source>
</reference>
<dbReference type="RefSeq" id="WP_342110676.1">
    <property type="nucleotide sequence ID" value="NZ_JBCAUN010000001.1"/>
</dbReference>